<evidence type="ECO:0008006" key="8">
    <source>
        <dbReference type="Google" id="ProtNLM"/>
    </source>
</evidence>
<evidence type="ECO:0000259" key="5">
    <source>
        <dbReference type="Pfam" id="PF20778"/>
    </source>
</evidence>
<evidence type="ECO:0000256" key="1">
    <source>
        <dbReference type="SAM" id="MobiDB-lite"/>
    </source>
</evidence>
<dbReference type="Pfam" id="PF20776">
    <property type="entry name" value="SLS1_N"/>
    <property type="match status" value="1"/>
</dbReference>
<feature type="region of interest" description="Disordered" evidence="1">
    <location>
        <begin position="125"/>
        <end position="148"/>
    </location>
</feature>
<accession>A0ABR0IR56</accession>
<dbReference type="InterPro" id="IPR048400">
    <property type="entry name" value="SLS1_N"/>
</dbReference>
<sequence length="1004" mass="111988">MLRRQVTGSASFVCLRCRLQLAGAAGSGFLSASGTGARVANRSSRYFGSRPVSSLPALSRHTVLPLSRQRSHSRCYAAGSSSGSKPSSEDEPEITTENFFEVEVTEVKKRKRIQRILEPAPWELEAAEEEQKRSPEASGEKIQQEIQQEIQQDIAREIEEYGQRLWSEGLVEDQSDGGFESPENPAAWSEHPPAWSDRSRRSGEHAANKSMYWPFPQFKDSKDSKSWKSKGQLVEAERENLGLDMLGKPATAIVLRKKPLRRLEKLTTGGKDLELGQTSAMLQNLLEGGAGSLTSEEILLNIHELRPADERVLNEEEFVTLKDTLMQGFTVPQLNAYVETWNSARQFKDPGDANTTVPPWILEIRPWVAAAENTPPDLDGKLWGYVSQGAPPKEKLVVRLMRMCWDLSCSRVLEGQGYLDVKLRKAEFDMLTLGGKRWLRDISRTLLKNGKQIEMFPSSQYLSITAPKHTADLILDRLNQLLSHMKTVQFNASFITPGPLAIEPAVLNQVETMTNSIIRRSPSGDKILVTWIQLPGRDAVTENHGEQVLRLLSYAYREDPRASRSLVETPEASSKARFVPEVDCGPKLPWHERSKSWARWTAATNKVPPKSTRATDDEDVSPPDQTTTTSSTKNPIPTSIVTHPIEFKDRTEALPVNKADYSPGWSLHPKTDTTAVFGHVLFSSVSPSTTAPPAPDLPRTFAPVLPCVRFLSLESNLKNPGLWHMITVLRFIPAPDTDPSLISSAPNLEVRIESDHREIKELKDLRAVINDHDADLPLPESPSDVRLHQTKYYDLPGTGIKEHAEPMFEFLRDSTLKPWEEKLATPASLDGLRLPRRLFAGKEGEEGEEGEVEMDYMFAGLEIHRMIMSEWGGFRMRYTHVSGGFRRGVRSEVALDAVPVEAAKEGVVEEGVAEQEDERFLAAEEVMGEIGEGADLVEAIDEALVMAEPAEKPEVKEKSVEELTREYLEAVGKFARGEVLVGEDGEVKKEGVKWFGDWVGAGEK</sequence>
<feature type="domain" description="SLS1 N-terminal" evidence="3">
    <location>
        <begin position="292"/>
        <end position="409"/>
    </location>
</feature>
<dbReference type="InterPro" id="IPR048748">
    <property type="entry name" value="SLS1_KH2"/>
</dbReference>
<evidence type="ECO:0000259" key="2">
    <source>
        <dbReference type="Pfam" id="PF14611"/>
    </source>
</evidence>
<evidence type="ECO:0000259" key="3">
    <source>
        <dbReference type="Pfam" id="PF20776"/>
    </source>
</evidence>
<dbReference type="Proteomes" id="UP001323617">
    <property type="component" value="Unassembled WGS sequence"/>
</dbReference>
<dbReference type="InterPro" id="IPR048401">
    <property type="entry name" value="SLS1_C"/>
</dbReference>
<feature type="region of interest" description="Disordered" evidence="1">
    <location>
        <begin position="603"/>
        <end position="644"/>
    </location>
</feature>
<dbReference type="RefSeq" id="XP_062806358.1">
    <property type="nucleotide sequence ID" value="XM_062943278.1"/>
</dbReference>
<dbReference type="EMBL" id="JAFFHC010000001">
    <property type="protein sequence ID" value="KAK4682888.1"/>
    <property type="molecule type" value="Genomic_DNA"/>
</dbReference>
<name>A0ABR0IR56_9PEZI</name>
<dbReference type="GeneID" id="87964143"/>
<feature type="region of interest" description="Disordered" evidence="1">
    <location>
        <begin position="74"/>
        <end position="97"/>
    </location>
</feature>
<gene>
    <name evidence="6" type="ORF">QC764_120180</name>
</gene>
<feature type="compositionally biased region" description="Low complexity" evidence="1">
    <location>
        <begin position="622"/>
        <end position="639"/>
    </location>
</feature>
<dbReference type="Pfam" id="PF14611">
    <property type="entry name" value="KH_SLS1_1"/>
    <property type="match status" value="1"/>
</dbReference>
<feature type="domain" description="SLS1 first KH" evidence="2">
    <location>
        <begin position="417"/>
        <end position="485"/>
    </location>
</feature>
<reference evidence="6 7" key="1">
    <citation type="journal article" date="2023" name="bioRxiv">
        <title>High-quality genome assemblies of four members of thePodospora anserinaspecies complex.</title>
        <authorList>
            <person name="Ament-Velasquez S.L."/>
            <person name="Vogan A.A."/>
            <person name="Wallerman O."/>
            <person name="Hartmann F."/>
            <person name="Gautier V."/>
            <person name="Silar P."/>
            <person name="Giraud T."/>
            <person name="Johannesson H."/>
        </authorList>
    </citation>
    <scope>NUCLEOTIDE SEQUENCE [LARGE SCALE GENOMIC DNA]</scope>
    <source>
        <strain evidence="6 7">CBS 124.78</strain>
    </source>
</reference>
<dbReference type="Pfam" id="PF20777">
    <property type="entry name" value="KH_SLS1_2"/>
    <property type="match status" value="1"/>
</dbReference>
<dbReference type="Pfam" id="PF20778">
    <property type="entry name" value="SLS1_C"/>
    <property type="match status" value="1"/>
</dbReference>
<evidence type="ECO:0000313" key="6">
    <source>
        <dbReference type="EMBL" id="KAK4682888.1"/>
    </source>
</evidence>
<evidence type="ECO:0000259" key="4">
    <source>
        <dbReference type="Pfam" id="PF20777"/>
    </source>
</evidence>
<comment type="caution">
    <text evidence="6">The sequence shown here is derived from an EMBL/GenBank/DDBJ whole genome shotgun (WGS) entry which is preliminary data.</text>
</comment>
<feature type="compositionally biased region" description="Basic and acidic residues" evidence="1">
    <location>
        <begin position="129"/>
        <end position="143"/>
    </location>
</feature>
<feature type="region of interest" description="Disordered" evidence="1">
    <location>
        <begin position="173"/>
        <end position="203"/>
    </location>
</feature>
<feature type="domain" description="SLS1 second KH" evidence="4">
    <location>
        <begin position="500"/>
        <end position="555"/>
    </location>
</feature>
<proteinExistence type="predicted"/>
<evidence type="ECO:0000313" key="7">
    <source>
        <dbReference type="Proteomes" id="UP001323617"/>
    </source>
</evidence>
<organism evidence="6 7">
    <name type="scientific">Podospora pseudoanserina</name>
    <dbReference type="NCBI Taxonomy" id="2609844"/>
    <lineage>
        <taxon>Eukaryota</taxon>
        <taxon>Fungi</taxon>
        <taxon>Dikarya</taxon>
        <taxon>Ascomycota</taxon>
        <taxon>Pezizomycotina</taxon>
        <taxon>Sordariomycetes</taxon>
        <taxon>Sordariomycetidae</taxon>
        <taxon>Sordariales</taxon>
        <taxon>Podosporaceae</taxon>
        <taxon>Podospora</taxon>
    </lineage>
</organism>
<protein>
    <recommendedName>
        <fullName evidence="8">Rmp1 protein involved in nucleus-mitochondria cross-talk encoded by the rpm1 protein</fullName>
    </recommendedName>
</protein>
<keyword evidence="7" id="KW-1185">Reference proteome</keyword>
<dbReference type="InterPro" id="IPR032741">
    <property type="entry name" value="Sls1_KH-1"/>
</dbReference>
<feature type="region of interest" description="Disordered" evidence="1">
    <location>
        <begin position="562"/>
        <end position="585"/>
    </location>
</feature>
<feature type="domain" description="SLS1 C-terminal" evidence="5">
    <location>
        <begin position="587"/>
        <end position="904"/>
    </location>
</feature>